<protein>
    <submittedName>
        <fullName evidence="2">Uncharacterized protein</fullName>
    </submittedName>
</protein>
<keyword evidence="1" id="KW-1185">Reference proteome</keyword>
<evidence type="ECO:0000313" key="1">
    <source>
        <dbReference type="Proteomes" id="UP000887578"/>
    </source>
</evidence>
<sequence length="417" mass="48746">MFCNVNKCLNEYLKNFNGKKIYGFITKNDGNNFLRFYSVNSMTEKFGPGLCFPADEIKAFIDELYLDKNVYQAIIVDIFEMDVENTKYESQHELRTAFKAKLNQLGIPNYFMCTSDVTFATYLIMTGINNLQFDETVLIATNDTDQIHVNELKFTPNGYEIIRNDEIDINEKYDEIREKILGSSNPKKIIGSNTGDGISIKKFIKSKKLLLINTNPHNYTDKFIIETCKWILDKSCTKYHILPIYRRIINVCSYYNSDADYYDTLLVFDKDDVLPCSKEVDFPRSVLGCTIMFDESNGYTFDKDLNLDRNECHRLKVTLSIDPETLETFSWKKIIICEICFLPHQFENMSKLPVVGLFDNSSVILIFDELLGYHFLKSWNGVYGKDLFIRFDRKKQKYFEDAWKMLKDKNTFVVYGK</sequence>
<organism evidence="1 2">
    <name type="scientific">Panagrolaimus davidi</name>
    <dbReference type="NCBI Taxonomy" id="227884"/>
    <lineage>
        <taxon>Eukaryota</taxon>
        <taxon>Metazoa</taxon>
        <taxon>Ecdysozoa</taxon>
        <taxon>Nematoda</taxon>
        <taxon>Chromadorea</taxon>
        <taxon>Rhabditida</taxon>
        <taxon>Tylenchina</taxon>
        <taxon>Panagrolaimomorpha</taxon>
        <taxon>Panagrolaimoidea</taxon>
        <taxon>Panagrolaimidae</taxon>
        <taxon>Panagrolaimus</taxon>
    </lineage>
</organism>
<reference evidence="2" key="1">
    <citation type="submission" date="2022-11" db="UniProtKB">
        <authorList>
            <consortium name="WormBaseParasite"/>
        </authorList>
    </citation>
    <scope>IDENTIFICATION</scope>
</reference>
<evidence type="ECO:0000313" key="2">
    <source>
        <dbReference type="WBParaSite" id="PDA_v2.g30186.t1"/>
    </source>
</evidence>
<dbReference type="WBParaSite" id="PDA_v2.g30186.t1">
    <property type="protein sequence ID" value="PDA_v2.g30186.t1"/>
    <property type="gene ID" value="PDA_v2.g30186"/>
</dbReference>
<dbReference type="Proteomes" id="UP000887578">
    <property type="component" value="Unplaced"/>
</dbReference>
<name>A0A914QEG7_9BILA</name>
<proteinExistence type="predicted"/>
<dbReference type="AlphaFoldDB" id="A0A914QEG7"/>
<accession>A0A914QEG7</accession>